<keyword evidence="2 8" id="KW-1277">Toxin-antitoxin system</keyword>
<dbReference type="GO" id="GO:0090729">
    <property type="term" value="F:toxin activity"/>
    <property type="evidence" value="ECO:0007669"/>
    <property type="project" value="UniProtKB-KW"/>
</dbReference>
<feature type="binding site" evidence="8">
    <location>
        <position position="9"/>
    </location>
    <ligand>
        <name>Mg(2+)</name>
        <dbReference type="ChEBI" id="CHEBI:18420"/>
    </ligand>
</feature>
<dbReference type="PANTHER" id="PTHR33653:SF1">
    <property type="entry name" value="RIBONUCLEASE VAPC2"/>
    <property type="match status" value="1"/>
</dbReference>
<keyword evidence="4 8" id="KW-0479">Metal-binding</keyword>
<dbReference type="OrthoDB" id="9804823at2"/>
<accession>A0A0X8X4N7</accession>
<keyword evidence="8" id="KW-0800">Toxin</keyword>
<comment type="function">
    <text evidence="8">Toxic component of a toxin-antitoxin (TA) system. An RNase.</text>
</comment>
<evidence type="ECO:0000256" key="7">
    <source>
        <dbReference type="ARBA" id="ARBA00038093"/>
    </source>
</evidence>
<dbReference type="EMBL" id="AP017313">
    <property type="protein sequence ID" value="BAU55023.1"/>
    <property type="molecule type" value="Genomic_DNA"/>
</dbReference>
<dbReference type="Proteomes" id="UP000218263">
    <property type="component" value="Chromosome"/>
</dbReference>
<dbReference type="KEGG" id="mgot:MgSA37_03204"/>
<keyword evidence="6 8" id="KW-0460">Magnesium</keyword>
<dbReference type="GO" id="GO:0016787">
    <property type="term" value="F:hydrolase activity"/>
    <property type="evidence" value="ECO:0007669"/>
    <property type="project" value="UniProtKB-KW"/>
</dbReference>
<dbReference type="EC" id="3.1.-.-" evidence="8"/>
<evidence type="ECO:0000256" key="5">
    <source>
        <dbReference type="ARBA" id="ARBA00022801"/>
    </source>
</evidence>
<keyword evidence="5 8" id="KW-0378">Hydrolase</keyword>
<dbReference type="AlphaFoldDB" id="A0A0X8X4N7"/>
<dbReference type="InterPro" id="IPR050556">
    <property type="entry name" value="Type_II_TA_system_RNase"/>
</dbReference>
<evidence type="ECO:0000256" key="3">
    <source>
        <dbReference type="ARBA" id="ARBA00022722"/>
    </source>
</evidence>
<dbReference type="GO" id="GO:0000287">
    <property type="term" value="F:magnesium ion binding"/>
    <property type="evidence" value="ECO:0007669"/>
    <property type="project" value="UniProtKB-UniRule"/>
</dbReference>
<reference evidence="9 10" key="1">
    <citation type="submission" date="2015-12" db="EMBL/GenBank/DDBJ databases">
        <title>Genome sequence of Mucilaginibacter gotjawali.</title>
        <authorList>
            <person name="Lee J.S."/>
            <person name="Lee K.C."/>
            <person name="Kim K.K."/>
            <person name="Lee B.W."/>
        </authorList>
    </citation>
    <scope>NUCLEOTIDE SEQUENCE [LARGE SCALE GENOMIC DNA]</scope>
    <source>
        <strain evidence="9 10">SA3-7</strain>
    </source>
</reference>
<keyword evidence="9" id="KW-0255">Endonuclease</keyword>
<evidence type="ECO:0000313" key="10">
    <source>
        <dbReference type="Proteomes" id="UP000218263"/>
    </source>
</evidence>
<dbReference type="GO" id="GO:0004519">
    <property type="term" value="F:endonuclease activity"/>
    <property type="evidence" value="ECO:0007669"/>
    <property type="project" value="UniProtKB-KW"/>
</dbReference>
<dbReference type="RefSeq" id="WP_096353177.1">
    <property type="nucleotide sequence ID" value="NZ_AP017313.1"/>
</dbReference>
<evidence type="ECO:0000256" key="2">
    <source>
        <dbReference type="ARBA" id="ARBA00022649"/>
    </source>
</evidence>
<evidence type="ECO:0000256" key="4">
    <source>
        <dbReference type="ARBA" id="ARBA00022723"/>
    </source>
</evidence>
<dbReference type="Pfam" id="PF01850">
    <property type="entry name" value="PIN"/>
    <property type="match status" value="1"/>
</dbReference>
<evidence type="ECO:0000256" key="8">
    <source>
        <dbReference type="HAMAP-Rule" id="MF_00265"/>
    </source>
</evidence>
<feature type="binding site" evidence="8">
    <location>
        <position position="98"/>
    </location>
    <ligand>
        <name>Mg(2+)</name>
        <dbReference type="ChEBI" id="CHEBI:18420"/>
    </ligand>
</feature>
<evidence type="ECO:0000256" key="1">
    <source>
        <dbReference type="ARBA" id="ARBA00001946"/>
    </source>
</evidence>
<dbReference type="PANTHER" id="PTHR33653">
    <property type="entry name" value="RIBONUCLEASE VAPC2"/>
    <property type="match status" value="1"/>
</dbReference>
<proteinExistence type="inferred from homology"/>
<dbReference type="CDD" id="cd09881">
    <property type="entry name" value="PIN_VapC4-5_FitB-like"/>
    <property type="match status" value="1"/>
</dbReference>
<comment type="similarity">
    <text evidence="7 8">Belongs to the PINc/VapC protein family.</text>
</comment>
<dbReference type="HAMAP" id="MF_00265">
    <property type="entry name" value="VapC_Nob1"/>
    <property type="match status" value="1"/>
</dbReference>
<dbReference type="Gene3D" id="3.40.50.1010">
    <property type="entry name" value="5'-nuclease"/>
    <property type="match status" value="1"/>
</dbReference>
<dbReference type="GO" id="GO:0004540">
    <property type="term" value="F:RNA nuclease activity"/>
    <property type="evidence" value="ECO:0007669"/>
    <property type="project" value="InterPro"/>
</dbReference>
<organism evidence="9 10">
    <name type="scientific">Mucilaginibacter gotjawali</name>
    <dbReference type="NCBI Taxonomy" id="1550579"/>
    <lineage>
        <taxon>Bacteria</taxon>
        <taxon>Pseudomonadati</taxon>
        <taxon>Bacteroidota</taxon>
        <taxon>Sphingobacteriia</taxon>
        <taxon>Sphingobacteriales</taxon>
        <taxon>Sphingobacteriaceae</taxon>
        <taxon>Mucilaginibacter</taxon>
    </lineage>
</organism>
<protein>
    <recommendedName>
        <fullName evidence="8">Ribonuclease VapC</fullName>
        <shortName evidence="8">RNase VapC</shortName>
        <ecNumber evidence="8">3.1.-.-</ecNumber>
    </recommendedName>
    <alternativeName>
        <fullName evidence="8">Toxin VapC</fullName>
    </alternativeName>
</protein>
<name>A0A0X8X4N7_9SPHI</name>
<gene>
    <name evidence="9" type="primary">vapC_5</name>
    <name evidence="8" type="synonym">vapC</name>
    <name evidence="9" type="ORF">MgSA37_03204</name>
</gene>
<dbReference type="InterPro" id="IPR002716">
    <property type="entry name" value="PIN_dom"/>
</dbReference>
<keyword evidence="10" id="KW-1185">Reference proteome</keyword>
<keyword evidence="3 8" id="KW-0540">Nuclease</keyword>
<dbReference type="SUPFAM" id="SSF88723">
    <property type="entry name" value="PIN domain-like"/>
    <property type="match status" value="1"/>
</dbReference>
<dbReference type="InterPro" id="IPR022907">
    <property type="entry name" value="VapC_family"/>
</dbReference>
<comment type="cofactor">
    <cofactor evidence="1 8">
        <name>Mg(2+)</name>
        <dbReference type="ChEBI" id="CHEBI:18420"/>
    </cofactor>
</comment>
<sequence>MGEKLALLDTSILIEFFRKTNKANSRFYQLFDTFDLFSISVITEYEIFIGATSAIQKDYWKDFPERITIISLDSEIVQTAIILSEELKRTRNLIDSADLFIAATAIHHDLPLATLNNKHFDRIGNLKLVI</sequence>
<evidence type="ECO:0000313" key="9">
    <source>
        <dbReference type="EMBL" id="BAU55023.1"/>
    </source>
</evidence>
<dbReference type="InterPro" id="IPR029060">
    <property type="entry name" value="PIN-like_dom_sf"/>
</dbReference>
<evidence type="ECO:0000256" key="6">
    <source>
        <dbReference type="ARBA" id="ARBA00022842"/>
    </source>
</evidence>